<evidence type="ECO:0008006" key="3">
    <source>
        <dbReference type="Google" id="ProtNLM"/>
    </source>
</evidence>
<sequence length="514" mass="59341">MDPSFVTIRFDKSHLTSIGQRLYSQSLDLIRELVANAYDADATKVNITVDSENLTVEDDGSGMNREGIEQYFTIGSPFKKENPVSNVFKRTRIGEFGIGKFAVLSLCDRFELYTFSNDYGATVIFDRADFEQRGDWKMPIIEHKGSDEKTGTRITLFHLKKPLSLFDLERYLINLFPLTDKDFSLFLNEKKLQPTYIPGERFKIFETTSYGVIKGEIIISSLMLNKDQVGIGIRVKEVLIKRETFEVEASHSFSFRRLTGEVRADYLPITTDRGNFLTDSKEYQEFWLIMKKKLRRVIKSLEKSSVSYQDKKAERLLSDVLVMIREALGKNRDIFMTGDLPLFSKSNQKKKMDGQIGDKIISTALSKKSSTLSINKEELSGFKKALKEAVQKLRPKIRRRVKTLLRDERRIIKKVKMGGSEFLVSFAHLGEDERESFIEGGMVFINRDHKLFQKLEQKSDLIFYHLVRLVSQELVKFSSPRNMEIAFDWLGKLIKDAYLANKEFSNRNKSKSLS</sequence>
<dbReference type="SUPFAM" id="SSF55874">
    <property type="entry name" value="ATPase domain of HSP90 chaperone/DNA topoisomerase II/histidine kinase"/>
    <property type="match status" value="1"/>
</dbReference>
<evidence type="ECO:0000313" key="1">
    <source>
        <dbReference type="EMBL" id="PJA55975.1"/>
    </source>
</evidence>
<organism evidence="1 2">
    <name type="scientific">Candidatus Roizmanbacteria bacterium CG_4_9_14_3_um_filter_33_18</name>
    <dbReference type="NCBI Taxonomy" id="1974841"/>
    <lineage>
        <taxon>Bacteria</taxon>
        <taxon>Candidatus Roizmaniibacteriota</taxon>
    </lineage>
</organism>
<reference evidence="2" key="1">
    <citation type="submission" date="2017-09" db="EMBL/GenBank/DDBJ databases">
        <title>Depth-based differentiation of microbial function through sediment-hosted aquifers and enrichment of novel symbionts in the deep terrestrial subsurface.</title>
        <authorList>
            <person name="Probst A.J."/>
            <person name="Ladd B."/>
            <person name="Jarett J.K."/>
            <person name="Geller-Mcgrath D.E."/>
            <person name="Sieber C.M.K."/>
            <person name="Emerson J.B."/>
            <person name="Anantharaman K."/>
            <person name="Thomas B.C."/>
            <person name="Malmstrom R."/>
            <person name="Stieglmeier M."/>
            <person name="Klingl A."/>
            <person name="Woyke T."/>
            <person name="Ryan C.M."/>
            <person name="Banfield J.F."/>
        </authorList>
    </citation>
    <scope>NUCLEOTIDE SEQUENCE [LARGE SCALE GENOMIC DNA]</scope>
</reference>
<comment type="caution">
    <text evidence="1">The sequence shown here is derived from an EMBL/GenBank/DDBJ whole genome shotgun (WGS) entry which is preliminary data.</text>
</comment>
<protein>
    <recommendedName>
        <fullName evidence="3">ATP-binding protein</fullName>
    </recommendedName>
</protein>
<dbReference type="Proteomes" id="UP000229647">
    <property type="component" value="Unassembled WGS sequence"/>
</dbReference>
<dbReference type="AlphaFoldDB" id="A0A2M7XZ21"/>
<dbReference type="InterPro" id="IPR036890">
    <property type="entry name" value="HATPase_C_sf"/>
</dbReference>
<proteinExistence type="predicted"/>
<name>A0A2M7XZ21_9BACT</name>
<gene>
    <name evidence="1" type="ORF">CO165_00730</name>
</gene>
<dbReference type="Pfam" id="PF13589">
    <property type="entry name" value="HATPase_c_3"/>
    <property type="match status" value="1"/>
</dbReference>
<evidence type="ECO:0000313" key="2">
    <source>
        <dbReference type="Proteomes" id="UP000229647"/>
    </source>
</evidence>
<dbReference type="EMBL" id="PFWL01000031">
    <property type="protein sequence ID" value="PJA55975.1"/>
    <property type="molecule type" value="Genomic_DNA"/>
</dbReference>
<accession>A0A2M7XZ21</accession>
<dbReference type="Gene3D" id="3.30.565.10">
    <property type="entry name" value="Histidine kinase-like ATPase, C-terminal domain"/>
    <property type="match status" value="1"/>
</dbReference>